<feature type="region of interest" description="Disordered" evidence="1">
    <location>
        <begin position="120"/>
        <end position="159"/>
    </location>
</feature>
<sequence length="159" mass="16921">MLFQDRPTARDAARRPPTRRTRRTRAALLTVAGLTLPLLAACGAPFVDSRREAGSREMVGPSTLDRPVICYARGETTPEQVRALAAEVCAETGRVPRFDGEDLLRCRLMQPWRARFTCVPPGSAGPASPRLGPPAGSAAGPDAPGAVYPGGVVPRPPRL</sequence>
<accession>A0A7W6RWE0</accession>
<feature type="region of interest" description="Disordered" evidence="1">
    <location>
        <begin position="1"/>
        <end position="22"/>
    </location>
</feature>
<evidence type="ECO:0000256" key="1">
    <source>
        <dbReference type="SAM" id="MobiDB-lite"/>
    </source>
</evidence>
<keyword evidence="3" id="KW-1185">Reference proteome</keyword>
<gene>
    <name evidence="2" type="ORF">GGD88_000156</name>
</gene>
<evidence type="ECO:0000313" key="2">
    <source>
        <dbReference type="EMBL" id="MBB4284450.1"/>
    </source>
</evidence>
<dbReference type="RefSeq" id="WP_184430920.1">
    <property type="nucleotide sequence ID" value="NZ_JACIGI010000001.1"/>
</dbReference>
<reference evidence="2 3" key="1">
    <citation type="submission" date="2020-08" db="EMBL/GenBank/DDBJ databases">
        <title>Genome sequencing of Purple Non-Sulfur Bacteria from various extreme environments.</title>
        <authorList>
            <person name="Mayer M."/>
        </authorList>
    </citation>
    <scope>NUCLEOTIDE SEQUENCE [LARGE SCALE GENOMIC DNA]</scope>
    <source>
        <strain evidence="2 3">JA135</strain>
    </source>
</reference>
<organism evidence="2 3">
    <name type="scientific">Roseospira goensis</name>
    <dbReference type="NCBI Taxonomy" id="391922"/>
    <lineage>
        <taxon>Bacteria</taxon>
        <taxon>Pseudomonadati</taxon>
        <taxon>Pseudomonadota</taxon>
        <taxon>Alphaproteobacteria</taxon>
        <taxon>Rhodospirillales</taxon>
        <taxon>Rhodospirillaceae</taxon>
        <taxon>Roseospira</taxon>
    </lineage>
</organism>
<dbReference type="Proteomes" id="UP000555728">
    <property type="component" value="Unassembled WGS sequence"/>
</dbReference>
<comment type="caution">
    <text evidence="2">The sequence shown here is derived from an EMBL/GenBank/DDBJ whole genome shotgun (WGS) entry which is preliminary data.</text>
</comment>
<dbReference type="AlphaFoldDB" id="A0A7W6RWE0"/>
<evidence type="ECO:0000313" key="3">
    <source>
        <dbReference type="Proteomes" id="UP000555728"/>
    </source>
</evidence>
<proteinExistence type="predicted"/>
<feature type="compositionally biased region" description="Low complexity" evidence="1">
    <location>
        <begin position="120"/>
        <end position="153"/>
    </location>
</feature>
<protein>
    <submittedName>
        <fullName evidence="2">Uncharacterized protein</fullName>
    </submittedName>
</protein>
<name>A0A7W6RWE0_9PROT</name>
<dbReference type="EMBL" id="JACIGI010000001">
    <property type="protein sequence ID" value="MBB4284450.1"/>
    <property type="molecule type" value="Genomic_DNA"/>
</dbReference>